<evidence type="ECO:0000256" key="4">
    <source>
        <dbReference type="SAM" id="Phobius"/>
    </source>
</evidence>
<evidence type="ECO:0000256" key="5">
    <source>
        <dbReference type="SAM" id="SignalP"/>
    </source>
</evidence>
<accession>A0A086T5J0</accession>
<feature type="chain" id="PRO_5001815536" evidence="5">
    <location>
        <begin position="19"/>
        <end position="303"/>
    </location>
</feature>
<keyword evidence="4" id="KW-0472">Membrane</keyword>
<dbReference type="SUPFAM" id="SSF53474">
    <property type="entry name" value="alpha/beta-Hydrolases"/>
    <property type="match status" value="1"/>
</dbReference>
<dbReference type="PANTHER" id="PTHR33630">
    <property type="entry name" value="CUTINASE RV1984C-RELATED-RELATED"/>
    <property type="match status" value="1"/>
</dbReference>
<dbReference type="SMART" id="SM01110">
    <property type="entry name" value="Cutinase"/>
    <property type="match status" value="1"/>
</dbReference>
<feature type="region of interest" description="Disordered" evidence="3">
    <location>
        <begin position="227"/>
        <end position="278"/>
    </location>
</feature>
<evidence type="ECO:0000313" key="7">
    <source>
        <dbReference type="Proteomes" id="UP000029964"/>
    </source>
</evidence>
<sequence>MRATAIGLLAAVAASASAADTSTECSEGLHMIVARGTGEDEGPGATAMLAEEVVERIPGSSFEGLDYPATLTDPDYDESVAEGDEALRKRLRDYAEACPDSKMAVLGYSQGAHVSTDVLCGGPGGDFGNADPLPKDFIESNVVAIVLFGDPSHLANATYNKGTSKKDGIFERDDVSACEALGDRIVSYCDTGDVYCDSGSNRTVHSLYIERYGDDVVEFIADRYESAEGKKGPETSASRPTPSSSGAGATSSATTNTDTPSATDGGEEGAATEAGDDDDAAAGLVPGLGLAGMLAFGVVMALM</sequence>
<keyword evidence="4" id="KW-1133">Transmembrane helix</keyword>
<dbReference type="HOGENOM" id="CLU_040058_4_0_1"/>
<evidence type="ECO:0000256" key="1">
    <source>
        <dbReference type="ARBA" id="ARBA00022801"/>
    </source>
</evidence>
<evidence type="ECO:0000256" key="2">
    <source>
        <dbReference type="ARBA" id="ARBA00023157"/>
    </source>
</evidence>
<dbReference type="AlphaFoldDB" id="A0A086T5J0"/>
<dbReference type="OrthoDB" id="2586582at2759"/>
<evidence type="ECO:0000313" key="6">
    <source>
        <dbReference type="EMBL" id="KFH44622.1"/>
    </source>
</evidence>
<dbReference type="GO" id="GO:0052689">
    <property type="term" value="F:carboxylic ester hydrolase activity"/>
    <property type="evidence" value="ECO:0007669"/>
    <property type="project" value="UniProtKB-ARBA"/>
</dbReference>
<dbReference type="PANTHER" id="PTHR33630:SF9">
    <property type="entry name" value="CUTINASE 4"/>
    <property type="match status" value="1"/>
</dbReference>
<dbReference type="Gene3D" id="3.40.50.1820">
    <property type="entry name" value="alpha/beta hydrolase"/>
    <property type="match status" value="1"/>
</dbReference>
<dbReference type="EMBL" id="JPKY01000045">
    <property type="protein sequence ID" value="KFH44622.1"/>
    <property type="molecule type" value="Genomic_DNA"/>
</dbReference>
<protein>
    <submittedName>
        <fullName evidence="6">Acetylxylan esterase-like protein</fullName>
    </submittedName>
</protein>
<dbReference type="InterPro" id="IPR029058">
    <property type="entry name" value="AB_hydrolase_fold"/>
</dbReference>
<dbReference type="Pfam" id="PF01083">
    <property type="entry name" value="Cutinase"/>
    <property type="match status" value="1"/>
</dbReference>
<reference evidence="7" key="1">
    <citation type="journal article" date="2014" name="Genome Announc.">
        <title>Genome sequence and annotation of Acremonium chrysogenum, producer of the beta-lactam antibiotic cephalosporin C.</title>
        <authorList>
            <person name="Terfehr D."/>
            <person name="Dahlmann T.A."/>
            <person name="Specht T."/>
            <person name="Zadra I."/>
            <person name="Kuernsteiner H."/>
            <person name="Kueck U."/>
        </authorList>
    </citation>
    <scope>NUCLEOTIDE SEQUENCE [LARGE SCALE GENOMIC DNA]</scope>
    <source>
        <strain evidence="7">ATCC 11550 / CBS 779.69 / DSM 880 / IAM 14645 / JCM 23072 / IMI 49137</strain>
    </source>
</reference>
<keyword evidence="2" id="KW-1015">Disulfide bond</keyword>
<keyword evidence="1" id="KW-0378">Hydrolase</keyword>
<feature type="transmembrane region" description="Helical" evidence="4">
    <location>
        <begin position="280"/>
        <end position="302"/>
    </location>
</feature>
<proteinExistence type="predicted"/>
<evidence type="ECO:0000256" key="3">
    <source>
        <dbReference type="SAM" id="MobiDB-lite"/>
    </source>
</evidence>
<feature type="signal peptide" evidence="5">
    <location>
        <begin position="1"/>
        <end position="18"/>
    </location>
</feature>
<dbReference type="InterPro" id="IPR000675">
    <property type="entry name" value="Cutinase/axe"/>
</dbReference>
<keyword evidence="5" id="KW-0732">Signal</keyword>
<gene>
    <name evidence="6" type="ORF">ACRE_045730</name>
</gene>
<feature type="compositionally biased region" description="Low complexity" evidence="3">
    <location>
        <begin position="240"/>
        <end position="273"/>
    </location>
</feature>
<name>A0A086T5J0_HAPC1</name>
<organism evidence="6 7">
    <name type="scientific">Hapsidospora chrysogenum (strain ATCC 11550 / CBS 779.69 / DSM 880 / IAM 14645 / JCM 23072 / IMI 49137)</name>
    <name type="common">Acremonium chrysogenum</name>
    <dbReference type="NCBI Taxonomy" id="857340"/>
    <lineage>
        <taxon>Eukaryota</taxon>
        <taxon>Fungi</taxon>
        <taxon>Dikarya</taxon>
        <taxon>Ascomycota</taxon>
        <taxon>Pezizomycotina</taxon>
        <taxon>Sordariomycetes</taxon>
        <taxon>Hypocreomycetidae</taxon>
        <taxon>Hypocreales</taxon>
        <taxon>Bionectriaceae</taxon>
        <taxon>Hapsidospora</taxon>
    </lineage>
</organism>
<comment type="caution">
    <text evidence="6">The sequence shown here is derived from an EMBL/GenBank/DDBJ whole genome shotgun (WGS) entry which is preliminary data.</text>
</comment>
<keyword evidence="7" id="KW-1185">Reference proteome</keyword>
<dbReference type="Proteomes" id="UP000029964">
    <property type="component" value="Unassembled WGS sequence"/>
</dbReference>
<keyword evidence="4" id="KW-0812">Transmembrane</keyword>
<dbReference type="STRING" id="857340.A0A086T5J0"/>